<dbReference type="Gene3D" id="3.60.15.10">
    <property type="entry name" value="Ribonuclease Z/Hydroxyacylglutathione hydrolase-like"/>
    <property type="match status" value="1"/>
</dbReference>
<dbReference type="Proteomes" id="UP000606115">
    <property type="component" value="Unassembled WGS sequence"/>
</dbReference>
<organism evidence="9 10">
    <name type="scientific">Glutamicibacter ardleyensis</name>
    <dbReference type="NCBI Taxonomy" id="225894"/>
    <lineage>
        <taxon>Bacteria</taxon>
        <taxon>Bacillati</taxon>
        <taxon>Actinomycetota</taxon>
        <taxon>Actinomycetes</taxon>
        <taxon>Micrococcales</taxon>
        <taxon>Micrococcaceae</taxon>
        <taxon>Glutamicibacter</taxon>
    </lineage>
</organism>
<evidence type="ECO:0000313" key="10">
    <source>
        <dbReference type="Proteomes" id="UP000606115"/>
    </source>
</evidence>
<dbReference type="PANTHER" id="PTHR30619:SF1">
    <property type="entry name" value="RECOMBINATION PROTEIN 2"/>
    <property type="match status" value="1"/>
</dbReference>
<evidence type="ECO:0000313" key="9">
    <source>
        <dbReference type="EMBL" id="GGJ65127.1"/>
    </source>
</evidence>
<name>A0ABQ2DND5_9MICC</name>
<accession>A0ABQ2DND5</accession>
<dbReference type="InterPro" id="IPR004477">
    <property type="entry name" value="ComEC_N"/>
</dbReference>
<comment type="subcellular location">
    <subcellularLocation>
        <location evidence="1">Cell membrane</location>
        <topology evidence="1">Multi-pass membrane protein</topology>
    </subcellularLocation>
</comment>
<protein>
    <submittedName>
        <fullName evidence="9">Competence protein ComEC</fullName>
    </submittedName>
</protein>
<feature type="transmembrane region" description="Helical" evidence="6">
    <location>
        <begin position="448"/>
        <end position="468"/>
    </location>
</feature>
<evidence type="ECO:0000256" key="4">
    <source>
        <dbReference type="ARBA" id="ARBA00022989"/>
    </source>
</evidence>
<keyword evidence="3 6" id="KW-0812">Transmembrane</keyword>
<evidence type="ECO:0000256" key="5">
    <source>
        <dbReference type="ARBA" id="ARBA00023136"/>
    </source>
</evidence>
<feature type="transmembrane region" description="Helical" evidence="6">
    <location>
        <begin position="352"/>
        <end position="375"/>
    </location>
</feature>
<dbReference type="InterPro" id="IPR001279">
    <property type="entry name" value="Metallo-B-lactamas"/>
</dbReference>
<evidence type="ECO:0000256" key="6">
    <source>
        <dbReference type="SAM" id="Phobius"/>
    </source>
</evidence>
<dbReference type="PANTHER" id="PTHR30619">
    <property type="entry name" value="DNA INTERNALIZATION/COMPETENCE PROTEIN COMEC/REC2"/>
    <property type="match status" value="1"/>
</dbReference>
<sequence>MKTDFRGLWVLAGAWLTAYLKPALPVMLVVLVVFFVILAFLLRQRHDSPSSAPWFTGPLLLLLAAISVSALGSENNECLLPGEAEQQRKVIIAFDGQPRLGADEVSQGAAQILKYWHEEQWVSCPIEVYLSVPYSLEVTADNFETILALQATDSNGSFAWWARAQSQPVVLSSQDPNAADYLKTRFASSLQGLSHEAQGLLPGMLYGDRSGQSEELSTAMKNSGLSHLTAVSGSNVALLGAMVLVLLRLFTVPRIPAAILSIAFLGLFIWFVGPDPSVLRAGLMGMIATISLMLGRGRGSLGILSLSATILLHLDSSLAVDPAFALSVLATLGIIVLTPALTEIFSRIFPPWFAQLTAICCAAQFTCLPVIIALNSNFSLYSLPANLVVAPLLPLITTVGVLCLLLCTALPGLIQVLVWVPGLPAGWIGKIALWVVELPGASRPWPAGVAGISLAIGFSVVFTVLLVTGRESEHLAVHRVAAGGLTVALVAMSAIVVPATLFYRPDLGGEWNVAMCDVGQGDAFMIHTGPGEAWLLDSGPPDGHVESCVKRLGITKLSKVFITHEHADHFGGIPEIEASGIEIGERLVSSGFGPDLWQGAQAIAPGDSGGSDVVRYRVIGPDEVSARYAEPNDTSLVIVFDFILDGGVVSFFTAGDLEEAAMHQLLASQPQPPVQVLKASHHGAKNGGVEVIEKLKPQVILVSVGEDNSYGHPHQKILDAAKHVGSKVIRTDQEGSVLLTFEADKVLAKAIGAVVR</sequence>
<dbReference type="Pfam" id="PF00753">
    <property type="entry name" value="Lactamase_B"/>
    <property type="match status" value="1"/>
</dbReference>
<proteinExistence type="predicted"/>
<evidence type="ECO:0000256" key="2">
    <source>
        <dbReference type="ARBA" id="ARBA00022475"/>
    </source>
</evidence>
<feature type="transmembrane region" description="Helical" evidence="6">
    <location>
        <begin position="416"/>
        <end position="436"/>
    </location>
</feature>
<keyword evidence="10" id="KW-1185">Reference proteome</keyword>
<feature type="transmembrane region" description="Helical" evidence="6">
    <location>
        <begin position="225"/>
        <end position="247"/>
    </location>
</feature>
<reference evidence="10" key="1">
    <citation type="journal article" date="2019" name="Int. J. Syst. Evol. Microbiol.">
        <title>The Global Catalogue of Microorganisms (GCM) 10K type strain sequencing project: providing services to taxonomists for standard genome sequencing and annotation.</title>
        <authorList>
            <consortium name="The Broad Institute Genomics Platform"/>
            <consortium name="The Broad Institute Genome Sequencing Center for Infectious Disease"/>
            <person name="Wu L."/>
            <person name="Ma J."/>
        </authorList>
    </citation>
    <scope>NUCLEOTIDE SEQUENCE [LARGE SCALE GENOMIC DNA]</scope>
    <source>
        <strain evidence="10">CGMCC 1.3685</strain>
    </source>
</reference>
<dbReference type="SUPFAM" id="SSF56281">
    <property type="entry name" value="Metallo-hydrolase/oxidoreductase"/>
    <property type="match status" value="1"/>
</dbReference>
<keyword evidence="5 6" id="KW-0472">Membrane</keyword>
<feature type="domain" description="Metallo-beta-lactamase" evidence="7">
    <location>
        <begin position="517"/>
        <end position="577"/>
    </location>
</feature>
<dbReference type="EMBL" id="BMKX01000006">
    <property type="protein sequence ID" value="GGJ65127.1"/>
    <property type="molecule type" value="Genomic_DNA"/>
</dbReference>
<evidence type="ECO:0000259" key="8">
    <source>
        <dbReference type="Pfam" id="PF03772"/>
    </source>
</evidence>
<evidence type="ECO:0000256" key="3">
    <source>
        <dbReference type="ARBA" id="ARBA00022692"/>
    </source>
</evidence>
<gene>
    <name evidence="9" type="primary">comE</name>
    <name evidence="9" type="ORF">GCM10007173_25030</name>
</gene>
<dbReference type="InterPro" id="IPR036866">
    <property type="entry name" value="RibonucZ/Hydroxyglut_hydro"/>
</dbReference>
<dbReference type="GeneID" id="303304855"/>
<feature type="transmembrane region" description="Helical" evidence="6">
    <location>
        <begin position="254"/>
        <end position="272"/>
    </location>
</feature>
<feature type="domain" description="ComEC/Rec2-related protein" evidence="8">
    <location>
        <begin position="204"/>
        <end position="466"/>
    </location>
</feature>
<keyword evidence="4 6" id="KW-1133">Transmembrane helix</keyword>
<dbReference type="InterPro" id="IPR052159">
    <property type="entry name" value="Competence_DNA_uptake"/>
</dbReference>
<evidence type="ECO:0000259" key="7">
    <source>
        <dbReference type="Pfam" id="PF00753"/>
    </source>
</evidence>
<feature type="transmembrane region" description="Helical" evidence="6">
    <location>
        <begin position="480"/>
        <end position="503"/>
    </location>
</feature>
<dbReference type="RefSeq" id="WP_188686030.1">
    <property type="nucleotide sequence ID" value="NZ_BMKX01000006.1"/>
</dbReference>
<comment type="caution">
    <text evidence="9">The sequence shown here is derived from an EMBL/GenBank/DDBJ whole genome shotgun (WGS) entry which is preliminary data.</text>
</comment>
<dbReference type="Pfam" id="PF03772">
    <property type="entry name" value="Competence"/>
    <property type="match status" value="1"/>
</dbReference>
<dbReference type="NCBIfam" id="TIGR00360">
    <property type="entry name" value="ComEC_N-term"/>
    <property type="match status" value="1"/>
</dbReference>
<evidence type="ECO:0000256" key="1">
    <source>
        <dbReference type="ARBA" id="ARBA00004651"/>
    </source>
</evidence>
<feature type="transmembrane region" description="Helical" evidence="6">
    <location>
        <begin position="387"/>
        <end position="409"/>
    </location>
</feature>
<feature type="transmembrane region" description="Helical" evidence="6">
    <location>
        <begin position="54"/>
        <end position="72"/>
    </location>
</feature>
<keyword evidence="2" id="KW-1003">Cell membrane</keyword>
<feature type="transmembrane region" description="Helical" evidence="6">
    <location>
        <begin position="23"/>
        <end position="42"/>
    </location>
</feature>
<feature type="transmembrane region" description="Helical" evidence="6">
    <location>
        <begin position="301"/>
        <end position="318"/>
    </location>
</feature>
<feature type="transmembrane region" description="Helical" evidence="6">
    <location>
        <begin position="324"/>
        <end position="345"/>
    </location>
</feature>